<dbReference type="Proteomes" id="UP001221898">
    <property type="component" value="Unassembled WGS sequence"/>
</dbReference>
<keyword evidence="2" id="KW-1185">Reference proteome</keyword>
<dbReference type="AlphaFoldDB" id="A0AAD7SUZ3"/>
<evidence type="ECO:0000313" key="2">
    <source>
        <dbReference type="Proteomes" id="UP001221898"/>
    </source>
</evidence>
<reference evidence="1" key="1">
    <citation type="journal article" date="2023" name="Science">
        <title>Genome structures resolve the early diversification of teleost fishes.</title>
        <authorList>
            <person name="Parey E."/>
            <person name="Louis A."/>
            <person name="Montfort J."/>
            <person name="Bouchez O."/>
            <person name="Roques C."/>
            <person name="Iampietro C."/>
            <person name="Lluch J."/>
            <person name="Castinel A."/>
            <person name="Donnadieu C."/>
            <person name="Desvignes T."/>
            <person name="Floi Bucao C."/>
            <person name="Jouanno E."/>
            <person name="Wen M."/>
            <person name="Mejri S."/>
            <person name="Dirks R."/>
            <person name="Jansen H."/>
            <person name="Henkel C."/>
            <person name="Chen W.J."/>
            <person name="Zahm M."/>
            <person name="Cabau C."/>
            <person name="Klopp C."/>
            <person name="Thompson A.W."/>
            <person name="Robinson-Rechavi M."/>
            <person name="Braasch I."/>
            <person name="Lecointre G."/>
            <person name="Bobe J."/>
            <person name="Postlethwait J.H."/>
            <person name="Berthelot C."/>
            <person name="Roest Crollius H."/>
            <person name="Guiguen Y."/>
        </authorList>
    </citation>
    <scope>NUCLEOTIDE SEQUENCE</scope>
    <source>
        <strain evidence="1">NC1722</strain>
    </source>
</reference>
<protein>
    <submittedName>
        <fullName evidence="1">Uncharacterized protein</fullName>
    </submittedName>
</protein>
<sequence length="94" mass="10951">MAHCWMWKSRLGMAPRRAGLFINSQALINHGRDLWASVRWQGNDLLNHGCWFRAGVPVTHDPARGIGRMVPHRFTEQQEECRWKSTQIIPSRET</sequence>
<proteinExistence type="predicted"/>
<name>A0AAD7SUZ3_9TELE</name>
<comment type="caution">
    <text evidence="1">The sequence shown here is derived from an EMBL/GenBank/DDBJ whole genome shotgun (WGS) entry which is preliminary data.</text>
</comment>
<gene>
    <name evidence="1" type="ORF">AAFF_G00241710</name>
</gene>
<evidence type="ECO:0000313" key="1">
    <source>
        <dbReference type="EMBL" id="KAJ8409150.1"/>
    </source>
</evidence>
<accession>A0AAD7SUZ3</accession>
<organism evidence="1 2">
    <name type="scientific">Aldrovandia affinis</name>
    <dbReference type="NCBI Taxonomy" id="143900"/>
    <lineage>
        <taxon>Eukaryota</taxon>
        <taxon>Metazoa</taxon>
        <taxon>Chordata</taxon>
        <taxon>Craniata</taxon>
        <taxon>Vertebrata</taxon>
        <taxon>Euteleostomi</taxon>
        <taxon>Actinopterygii</taxon>
        <taxon>Neopterygii</taxon>
        <taxon>Teleostei</taxon>
        <taxon>Notacanthiformes</taxon>
        <taxon>Halosauridae</taxon>
        <taxon>Aldrovandia</taxon>
    </lineage>
</organism>
<dbReference type="EMBL" id="JAINUG010000032">
    <property type="protein sequence ID" value="KAJ8409150.1"/>
    <property type="molecule type" value="Genomic_DNA"/>
</dbReference>